<sequence>MTTSTVTPEIVTFAKGVRAALADLPPEEVDDLTEGLEADLAESLAEDLRRTLPDPVAYAAELRLAAGLPGRVPERGMLTGLIDTWRGARTGVAEAIARNPALDSVSEFAASLRPLWWIVRAWLATWLLAAFFGMEDGYWFEAAWWVVFLAFAVVSVQGGRGTWRLPGVKGVVIAGNVLALVALLPVLAAARSWGGQSDDYNLGYADGSSSESSGDRKGLSLDGQPIENIYPYDAAGNKLTGVQLFDVDGKPLLPNRNVDETQVQQTPATLETGAQAYNVYPLTVMRMTYDDLGDLVPDPNPDPDKAAAYANGPFLKVPAVQGPPAPAAEVVATPNE</sequence>
<dbReference type="RefSeq" id="WP_129183262.1">
    <property type="nucleotide sequence ID" value="NZ_JAGIOG010000001.1"/>
</dbReference>
<comment type="caution">
    <text evidence="2">The sequence shown here is derived from an EMBL/GenBank/DDBJ whole genome shotgun (WGS) entry which is preliminary data.</text>
</comment>
<keyword evidence="3" id="KW-1185">Reference proteome</keyword>
<keyword evidence="1" id="KW-0472">Membrane</keyword>
<gene>
    <name evidence="2" type="ORF">ESP62_006960</name>
</gene>
<accession>A0A641AP02</accession>
<protein>
    <submittedName>
        <fullName evidence="2">Uncharacterized protein</fullName>
    </submittedName>
</protein>
<reference evidence="2" key="1">
    <citation type="submission" date="2019-09" db="EMBL/GenBank/DDBJ databases">
        <authorList>
            <person name="Li J."/>
        </authorList>
    </citation>
    <scope>NUCLEOTIDE SEQUENCE [LARGE SCALE GENOMIC DNA]</scope>
    <source>
        <strain evidence="2">NRBC 14897</strain>
    </source>
</reference>
<keyword evidence="1" id="KW-0812">Transmembrane</keyword>
<dbReference type="AlphaFoldDB" id="A0A641AP02"/>
<dbReference type="EMBL" id="SDPP02000002">
    <property type="protein sequence ID" value="KAA1378117.1"/>
    <property type="molecule type" value="Genomic_DNA"/>
</dbReference>
<feature type="transmembrane region" description="Helical" evidence="1">
    <location>
        <begin position="138"/>
        <end position="156"/>
    </location>
</feature>
<dbReference type="Proteomes" id="UP001515100">
    <property type="component" value="Unassembled WGS sequence"/>
</dbReference>
<feature type="transmembrane region" description="Helical" evidence="1">
    <location>
        <begin position="168"/>
        <end position="190"/>
    </location>
</feature>
<feature type="transmembrane region" description="Helical" evidence="1">
    <location>
        <begin position="115"/>
        <end position="132"/>
    </location>
</feature>
<organism evidence="2 3">
    <name type="scientific">Aeromicrobium fastidiosum</name>
    <dbReference type="NCBI Taxonomy" id="52699"/>
    <lineage>
        <taxon>Bacteria</taxon>
        <taxon>Bacillati</taxon>
        <taxon>Actinomycetota</taxon>
        <taxon>Actinomycetes</taxon>
        <taxon>Propionibacteriales</taxon>
        <taxon>Nocardioidaceae</taxon>
        <taxon>Aeromicrobium</taxon>
    </lineage>
</organism>
<proteinExistence type="predicted"/>
<dbReference type="OrthoDB" id="5185521at2"/>
<evidence type="ECO:0000256" key="1">
    <source>
        <dbReference type="SAM" id="Phobius"/>
    </source>
</evidence>
<keyword evidence="1" id="KW-1133">Transmembrane helix</keyword>
<name>A0A641AP02_9ACTN</name>
<evidence type="ECO:0000313" key="2">
    <source>
        <dbReference type="EMBL" id="KAA1378117.1"/>
    </source>
</evidence>
<evidence type="ECO:0000313" key="3">
    <source>
        <dbReference type="Proteomes" id="UP001515100"/>
    </source>
</evidence>